<dbReference type="Gene3D" id="3.90.340.10">
    <property type="entry name" value="Nitric Oxide Synthase, Chain A, domain 1"/>
    <property type="match status" value="1"/>
</dbReference>
<evidence type="ECO:0000256" key="1">
    <source>
        <dbReference type="ARBA" id="ARBA00001917"/>
    </source>
</evidence>
<dbReference type="GO" id="GO:0004517">
    <property type="term" value="F:nitric-oxide synthase activity"/>
    <property type="evidence" value="ECO:0007669"/>
    <property type="project" value="UniProtKB-EC"/>
</dbReference>
<dbReference type="InterPro" id="IPR017938">
    <property type="entry name" value="Riboflavin_synthase-like_b-brl"/>
</dbReference>
<dbReference type="InterPro" id="IPR044943">
    <property type="entry name" value="NOS_dom_1"/>
</dbReference>
<dbReference type="GO" id="GO:0010181">
    <property type="term" value="F:FMN binding"/>
    <property type="evidence" value="ECO:0007669"/>
    <property type="project" value="InterPro"/>
</dbReference>
<keyword evidence="5" id="KW-0285">Flavoprotein</keyword>
<evidence type="ECO:0000256" key="3">
    <source>
        <dbReference type="ARBA" id="ARBA00012989"/>
    </source>
</evidence>
<evidence type="ECO:0000256" key="4">
    <source>
        <dbReference type="ARBA" id="ARBA00022617"/>
    </source>
</evidence>
<dbReference type="InterPro" id="IPR004030">
    <property type="entry name" value="NOS_N"/>
</dbReference>
<dbReference type="Proteomes" id="UP000193689">
    <property type="component" value="Unassembled WGS sequence"/>
</dbReference>
<dbReference type="InterPro" id="IPR036119">
    <property type="entry name" value="NOS_N_sf"/>
</dbReference>
<dbReference type="PANTHER" id="PTHR43410:SF1">
    <property type="entry name" value="NITRIC OXIDE SYNTHASE"/>
    <property type="match status" value="1"/>
</dbReference>
<dbReference type="InterPro" id="IPR044940">
    <property type="entry name" value="NOS_dom_2"/>
</dbReference>
<evidence type="ECO:0000256" key="5">
    <source>
        <dbReference type="ARBA" id="ARBA00022643"/>
    </source>
</evidence>
<organism evidence="12 13">
    <name type="scientific">Pseudomassariella vexata</name>
    <dbReference type="NCBI Taxonomy" id="1141098"/>
    <lineage>
        <taxon>Eukaryota</taxon>
        <taxon>Fungi</taxon>
        <taxon>Dikarya</taxon>
        <taxon>Ascomycota</taxon>
        <taxon>Pezizomycotina</taxon>
        <taxon>Sordariomycetes</taxon>
        <taxon>Xylariomycetidae</taxon>
        <taxon>Amphisphaeriales</taxon>
        <taxon>Pseudomassariaceae</taxon>
        <taxon>Pseudomassariella</taxon>
    </lineage>
</organism>
<proteinExistence type="inferred from homology"/>
<evidence type="ECO:0000256" key="9">
    <source>
        <dbReference type="ARBA" id="ARBA00023004"/>
    </source>
</evidence>
<evidence type="ECO:0000256" key="7">
    <source>
        <dbReference type="ARBA" id="ARBA00022860"/>
    </source>
</evidence>
<dbReference type="OrthoDB" id="1856718at2759"/>
<dbReference type="GeneID" id="63771252"/>
<dbReference type="RefSeq" id="XP_040721361.1">
    <property type="nucleotide sequence ID" value="XM_040855040.1"/>
</dbReference>
<dbReference type="EC" id="1.14.13.39" evidence="3"/>
<dbReference type="InterPro" id="IPR029039">
    <property type="entry name" value="Flavoprotein-like_sf"/>
</dbReference>
<dbReference type="PANTHER" id="PTHR43410">
    <property type="entry name" value="NITRIC OXIDE SYNTHASE OXYGENASE"/>
    <property type="match status" value="1"/>
</dbReference>
<protein>
    <recommendedName>
        <fullName evidence="3">nitric-oxide synthase (NADPH)</fullName>
        <ecNumber evidence="3">1.14.13.39</ecNumber>
    </recommendedName>
</protein>
<dbReference type="STRING" id="1141098.A0A1Y2EJN2"/>
<dbReference type="Gene3D" id="3.90.1230.10">
    <property type="entry name" value="Nitric Oxide Synthase, Chain A, domain 3"/>
    <property type="match status" value="1"/>
</dbReference>
<keyword evidence="8" id="KW-0560">Oxidoreductase</keyword>
<keyword evidence="7" id="KW-0112">Calmodulin-binding</keyword>
<comment type="similarity">
    <text evidence="2">Belongs to the NOS family.</text>
</comment>
<comment type="cofactor">
    <cofactor evidence="1">
        <name>FMN</name>
        <dbReference type="ChEBI" id="CHEBI:58210"/>
    </cofactor>
</comment>
<dbReference type="InterPro" id="IPR050607">
    <property type="entry name" value="NOS"/>
</dbReference>
<evidence type="ECO:0000256" key="8">
    <source>
        <dbReference type="ARBA" id="ARBA00023002"/>
    </source>
</evidence>
<evidence type="ECO:0000256" key="2">
    <source>
        <dbReference type="ARBA" id="ARBA00006267"/>
    </source>
</evidence>
<evidence type="ECO:0000256" key="10">
    <source>
        <dbReference type="SAM" id="MobiDB-lite"/>
    </source>
</evidence>
<gene>
    <name evidence="12" type="ORF">BCR38DRAFT_331289</name>
</gene>
<evidence type="ECO:0000313" key="13">
    <source>
        <dbReference type="Proteomes" id="UP000193689"/>
    </source>
</evidence>
<evidence type="ECO:0000256" key="6">
    <source>
        <dbReference type="ARBA" id="ARBA00022723"/>
    </source>
</evidence>
<dbReference type="Gene3D" id="3.90.440.10">
    <property type="entry name" value="Nitric Oxide Synthase,Heme Domain,Chain A domain 2"/>
    <property type="match status" value="1"/>
</dbReference>
<sequence length="1053" mass="116946">MSSPSCPVVNGGFQGDDSAEPPHIISSQPSAGNEFMRITTAYPNLSSTGCTAKFCQSGRMKHTDEERVGRNQPLDAIEKDAVDFLHQLRQAGMIDSEQALKKRIQYVIKEIKTNSVTARYNACNGVGSDSVRTPTVGIVGGNWSQTSQELEFGIRLAWKHSRKCIMRSEYKDLRLCDLRHITTSSAMAKELIANAQVAFNHGEIRPTVFVFPPRRPNERGPMIWNPQLFSFAGYAEDNNDILGDPMNVELTKAIIELGWKPPRVRTKWDMLPLVTMAQGEDPVITEIPKDIFPCVPIQHPRYRLAFDKLGLRWVPSPALSRLGFTIGGVQWTPGSDLLPDTASPFMGWFMDAEIGVRNLADTFRYNVLPQIIKQLGLFNGELDSLPDFERLALLSRAQLELNFAVSYSFAKAQVRMIDSLSASEVFSRFDDEHLAENGYRLPSDPYWLAPPQGSIIPLWHRGASPNFQPKPMICHHVQDPIKTWRRENGQSDIEISHESQLNIRLEVDSAPSVVRRRRLSVAFCSSGTVASKLCKKLQTLLCHAARTRPDFGCVMPIQTLNALKKSKLRPDDVLVVIASNTRQGEMPQNGQEFAHGLETDKFSVKCSFAIFGNGSRDYADTFNHTAINLDRALRIGGAASLFDPVFADTAVESPPWRIFDSFCEKLLESLTGVCRGPRNTLPQPAPLRSPAEPLLDTASWFRAHIQHVIGGVSEQGIKRVQLDIGSRTYATMSYLSLLPPNAESTVQALLSNLNIKPDERLHFASGITVEEFFRFYADLKQPFKTFDWAAEIPFQGAAVPEELMTLPILEAVAGLPTNWQHWAALENLCCAVPRIQPRKYSIASCPSYSGNSGRKGCELELLVQQHAGGRFSDIFLSMTQISSTLTCKIERATHLESMAGATDRPLIIFATGSGVAPVRGLLQHRTELVRQKGAVGNSKTPYPHAPITLFSGFKAEDQPLVREALADAEQLGLFDLLRLMPSNLEKRRAQDMVFEEGLGLKLVEKIQDNALVFVCAKPEAESDFCGNLSALLGRDVKDALGERYIADIYQPAV</sequence>
<dbReference type="GO" id="GO:0006809">
    <property type="term" value="P:nitric oxide biosynthetic process"/>
    <property type="evidence" value="ECO:0007669"/>
    <property type="project" value="InterPro"/>
</dbReference>
<dbReference type="EMBL" id="MCFJ01000001">
    <property type="protein sequence ID" value="ORY71769.1"/>
    <property type="molecule type" value="Genomic_DNA"/>
</dbReference>
<dbReference type="PROSITE" id="PS50902">
    <property type="entry name" value="FLAVODOXIN_LIKE"/>
    <property type="match status" value="1"/>
</dbReference>
<keyword evidence="13" id="KW-1185">Reference proteome</keyword>
<dbReference type="SUPFAM" id="SSF52343">
    <property type="entry name" value="Ferredoxin reductase-like, C-terminal NADP-linked domain"/>
    <property type="match status" value="1"/>
</dbReference>
<dbReference type="Gene3D" id="3.40.50.360">
    <property type="match status" value="1"/>
</dbReference>
<dbReference type="SUPFAM" id="SSF56512">
    <property type="entry name" value="Nitric oxide (NO) synthase oxygenase domain"/>
    <property type="match status" value="1"/>
</dbReference>
<dbReference type="GO" id="GO:0046872">
    <property type="term" value="F:metal ion binding"/>
    <property type="evidence" value="ECO:0007669"/>
    <property type="project" value="UniProtKB-KW"/>
</dbReference>
<feature type="domain" description="Flavodoxin-like" evidence="11">
    <location>
        <begin position="519"/>
        <end position="667"/>
    </location>
</feature>
<dbReference type="InterPro" id="IPR039261">
    <property type="entry name" value="FNR_nucleotide-bd"/>
</dbReference>
<keyword evidence="9" id="KW-0408">Iron</keyword>
<evidence type="ECO:0000313" key="12">
    <source>
        <dbReference type="EMBL" id="ORY71769.1"/>
    </source>
</evidence>
<name>A0A1Y2EJN2_9PEZI</name>
<dbReference type="InterPro" id="IPR008254">
    <property type="entry name" value="Flavodoxin/NO_synth"/>
</dbReference>
<dbReference type="SUPFAM" id="SSF63380">
    <property type="entry name" value="Riboflavin synthase domain-like"/>
    <property type="match status" value="1"/>
</dbReference>
<keyword evidence="4" id="KW-0349">Heme</keyword>
<keyword evidence="6" id="KW-0479">Metal-binding</keyword>
<dbReference type="Gene3D" id="3.40.50.80">
    <property type="entry name" value="Nucleotide-binding domain of ferredoxin-NADP reductase (FNR) module"/>
    <property type="match status" value="1"/>
</dbReference>
<keyword evidence="5" id="KW-0288">FMN</keyword>
<feature type="region of interest" description="Disordered" evidence="10">
    <location>
        <begin position="1"/>
        <end position="30"/>
    </location>
</feature>
<dbReference type="InterPro" id="IPR044944">
    <property type="entry name" value="NOS_dom_3"/>
</dbReference>
<dbReference type="AlphaFoldDB" id="A0A1Y2EJN2"/>
<dbReference type="GO" id="GO:0005516">
    <property type="term" value="F:calmodulin binding"/>
    <property type="evidence" value="ECO:0007669"/>
    <property type="project" value="UniProtKB-KW"/>
</dbReference>
<evidence type="ECO:0000259" key="11">
    <source>
        <dbReference type="PROSITE" id="PS50902"/>
    </source>
</evidence>
<comment type="caution">
    <text evidence="12">The sequence shown here is derived from an EMBL/GenBank/DDBJ whole genome shotgun (WGS) entry which is preliminary data.</text>
</comment>
<dbReference type="Pfam" id="PF02898">
    <property type="entry name" value="NO_synthase"/>
    <property type="match status" value="1"/>
</dbReference>
<accession>A0A1Y2EJN2</accession>
<dbReference type="SUPFAM" id="SSF52218">
    <property type="entry name" value="Flavoproteins"/>
    <property type="match status" value="1"/>
</dbReference>
<dbReference type="InParanoid" id="A0A1Y2EJN2"/>
<reference evidence="12 13" key="1">
    <citation type="submission" date="2016-07" db="EMBL/GenBank/DDBJ databases">
        <title>Pervasive Adenine N6-methylation of Active Genes in Fungi.</title>
        <authorList>
            <consortium name="DOE Joint Genome Institute"/>
            <person name="Mondo S.J."/>
            <person name="Dannebaum R.O."/>
            <person name="Kuo R.C."/>
            <person name="Labutti K."/>
            <person name="Haridas S."/>
            <person name="Kuo A."/>
            <person name="Salamov A."/>
            <person name="Ahrendt S.R."/>
            <person name="Lipzen A."/>
            <person name="Sullivan W."/>
            <person name="Andreopoulos W.B."/>
            <person name="Clum A."/>
            <person name="Lindquist E."/>
            <person name="Daum C."/>
            <person name="Ramamoorthy G.K."/>
            <person name="Gryganskyi A."/>
            <person name="Culley D."/>
            <person name="Magnuson J.K."/>
            <person name="James T.Y."/>
            <person name="O'Malley M.A."/>
            <person name="Stajich J.E."/>
            <person name="Spatafora J.W."/>
            <person name="Visel A."/>
            <person name="Grigoriev I.V."/>
        </authorList>
    </citation>
    <scope>NUCLEOTIDE SEQUENCE [LARGE SCALE GENOMIC DNA]</scope>
    <source>
        <strain evidence="12 13">CBS 129021</strain>
    </source>
</reference>